<comment type="caution">
    <text evidence="1">The sequence shown here is derived from an EMBL/GenBank/DDBJ whole genome shotgun (WGS) entry which is preliminary data.</text>
</comment>
<dbReference type="AlphaFoldDB" id="A0AAV4Q0Z3"/>
<gene>
    <name evidence="1" type="ORF">CDAR_194211</name>
</gene>
<dbReference type="Proteomes" id="UP001054837">
    <property type="component" value="Unassembled WGS sequence"/>
</dbReference>
<keyword evidence="2" id="KW-1185">Reference proteome</keyword>
<organism evidence="1 2">
    <name type="scientific">Caerostris darwini</name>
    <dbReference type="NCBI Taxonomy" id="1538125"/>
    <lineage>
        <taxon>Eukaryota</taxon>
        <taxon>Metazoa</taxon>
        <taxon>Ecdysozoa</taxon>
        <taxon>Arthropoda</taxon>
        <taxon>Chelicerata</taxon>
        <taxon>Arachnida</taxon>
        <taxon>Araneae</taxon>
        <taxon>Araneomorphae</taxon>
        <taxon>Entelegynae</taxon>
        <taxon>Araneoidea</taxon>
        <taxon>Araneidae</taxon>
        <taxon>Caerostris</taxon>
    </lineage>
</organism>
<name>A0AAV4Q0Z3_9ARAC</name>
<evidence type="ECO:0000313" key="2">
    <source>
        <dbReference type="Proteomes" id="UP001054837"/>
    </source>
</evidence>
<accession>A0AAV4Q0Z3</accession>
<dbReference type="EMBL" id="BPLQ01003719">
    <property type="protein sequence ID" value="GIY02680.1"/>
    <property type="molecule type" value="Genomic_DNA"/>
</dbReference>
<protein>
    <submittedName>
        <fullName evidence="1">Uncharacterized protein</fullName>
    </submittedName>
</protein>
<evidence type="ECO:0000313" key="1">
    <source>
        <dbReference type="EMBL" id="GIY02680.1"/>
    </source>
</evidence>
<sequence>MDVEDIRISCVLVVETESLKLDVRKINQVHMGFYGFPPTAVNFPARKAIGNSERKLFHRLPKEFDFYLQTRFPEIEKTLLA</sequence>
<reference evidence="1 2" key="1">
    <citation type="submission" date="2021-06" db="EMBL/GenBank/DDBJ databases">
        <title>Caerostris darwini draft genome.</title>
        <authorList>
            <person name="Kono N."/>
            <person name="Arakawa K."/>
        </authorList>
    </citation>
    <scope>NUCLEOTIDE SEQUENCE [LARGE SCALE GENOMIC DNA]</scope>
</reference>
<proteinExistence type="predicted"/>